<accession>A0A6G1E0Y9</accession>
<reference evidence="1 2" key="1">
    <citation type="submission" date="2019-11" db="EMBL/GenBank/DDBJ databases">
        <title>Whole genome sequence of Oryza granulata.</title>
        <authorList>
            <person name="Li W."/>
        </authorList>
    </citation>
    <scope>NUCLEOTIDE SEQUENCE [LARGE SCALE GENOMIC DNA]</scope>
    <source>
        <strain evidence="2">cv. Menghai</strain>
        <tissue evidence="1">Leaf</tissue>
    </source>
</reference>
<dbReference type="Proteomes" id="UP000479710">
    <property type="component" value="Unassembled WGS sequence"/>
</dbReference>
<protein>
    <submittedName>
        <fullName evidence="1">Uncharacterized protein</fullName>
    </submittedName>
</protein>
<evidence type="ECO:0000313" key="1">
    <source>
        <dbReference type="EMBL" id="KAF0918449.1"/>
    </source>
</evidence>
<gene>
    <name evidence="1" type="ORF">E2562_024233</name>
</gene>
<keyword evidence="2" id="KW-1185">Reference proteome</keyword>
<proteinExistence type="predicted"/>
<evidence type="ECO:0000313" key="2">
    <source>
        <dbReference type="Proteomes" id="UP000479710"/>
    </source>
</evidence>
<comment type="caution">
    <text evidence="1">The sequence shown here is derived from an EMBL/GenBank/DDBJ whole genome shotgun (WGS) entry which is preliminary data.</text>
</comment>
<organism evidence="1 2">
    <name type="scientific">Oryza meyeriana var. granulata</name>
    <dbReference type="NCBI Taxonomy" id="110450"/>
    <lineage>
        <taxon>Eukaryota</taxon>
        <taxon>Viridiplantae</taxon>
        <taxon>Streptophyta</taxon>
        <taxon>Embryophyta</taxon>
        <taxon>Tracheophyta</taxon>
        <taxon>Spermatophyta</taxon>
        <taxon>Magnoliopsida</taxon>
        <taxon>Liliopsida</taxon>
        <taxon>Poales</taxon>
        <taxon>Poaceae</taxon>
        <taxon>BOP clade</taxon>
        <taxon>Oryzoideae</taxon>
        <taxon>Oryzeae</taxon>
        <taxon>Oryzinae</taxon>
        <taxon>Oryza</taxon>
        <taxon>Oryza meyeriana</taxon>
    </lineage>
</organism>
<name>A0A6G1E0Y9_9ORYZ</name>
<dbReference type="EMBL" id="SPHZ02000005">
    <property type="protein sequence ID" value="KAF0918448.1"/>
    <property type="molecule type" value="Genomic_DNA"/>
</dbReference>
<dbReference type="EMBL" id="SPHZ02000005">
    <property type="protein sequence ID" value="KAF0918449.1"/>
    <property type="molecule type" value="Genomic_DNA"/>
</dbReference>
<dbReference type="AlphaFoldDB" id="A0A6G1E0Y9"/>
<sequence length="94" mass="10714">MDFPLILFRFVLSSCQEMKQLCLFDGLGVVALLIGELMAEQTHQIRQCDGQQHHEGWRRVVVLPGSRRERERRLMLGDGGGYPCSFGSCHSMFT</sequence>